<proteinExistence type="predicted"/>
<evidence type="ECO:0000313" key="2">
    <source>
        <dbReference type="EMBL" id="KAA8535804.1"/>
    </source>
</evidence>
<protein>
    <submittedName>
        <fullName evidence="2">Uncharacterized protein</fullName>
    </submittedName>
</protein>
<dbReference type="Proteomes" id="UP000325577">
    <property type="component" value="Linkage Group LG17"/>
</dbReference>
<evidence type="ECO:0000256" key="1">
    <source>
        <dbReference type="SAM" id="MobiDB-lite"/>
    </source>
</evidence>
<keyword evidence="3" id="KW-1185">Reference proteome</keyword>
<gene>
    <name evidence="2" type="ORF">F0562_030795</name>
</gene>
<feature type="region of interest" description="Disordered" evidence="1">
    <location>
        <begin position="43"/>
        <end position="68"/>
    </location>
</feature>
<dbReference type="EMBL" id="CM018040">
    <property type="protein sequence ID" value="KAA8535804.1"/>
    <property type="molecule type" value="Genomic_DNA"/>
</dbReference>
<accession>A0A5J5AZF2</accession>
<name>A0A5J5AZF2_9ASTE</name>
<organism evidence="2 3">
    <name type="scientific">Nyssa sinensis</name>
    <dbReference type="NCBI Taxonomy" id="561372"/>
    <lineage>
        <taxon>Eukaryota</taxon>
        <taxon>Viridiplantae</taxon>
        <taxon>Streptophyta</taxon>
        <taxon>Embryophyta</taxon>
        <taxon>Tracheophyta</taxon>
        <taxon>Spermatophyta</taxon>
        <taxon>Magnoliopsida</taxon>
        <taxon>eudicotyledons</taxon>
        <taxon>Gunneridae</taxon>
        <taxon>Pentapetalae</taxon>
        <taxon>asterids</taxon>
        <taxon>Cornales</taxon>
        <taxon>Nyssaceae</taxon>
        <taxon>Nyssa</taxon>
    </lineage>
</organism>
<dbReference type="AlphaFoldDB" id="A0A5J5AZF2"/>
<evidence type="ECO:0000313" key="3">
    <source>
        <dbReference type="Proteomes" id="UP000325577"/>
    </source>
</evidence>
<reference evidence="2 3" key="1">
    <citation type="submission" date="2019-09" db="EMBL/GenBank/DDBJ databases">
        <title>A chromosome-level genome assembly of the Chinese tupelo Nyssa sinensis.</title>
        <authorList>
            <person name="Yang X."/>
            <person name="Kang M."/>
            <person name="Yang Y."/>
            <person name="Xiong H."/>
            <person name="Wang M."/>
            <person name="Zhang Z."/>
            <person name="Wang Z."/>
            <person name="Wu H."/>
            <person name="Ma T."/>
            <person name="Liu J."/>
            <person name="Xi Z."/>
        </authorList>
    </citation>
    <scope>NUCLEOTIDE SEQUENCE [LARGE SCALE GENOMIC DNA]</scope>
    <source>
        <strain evidence="2">J267</strain>
        <tissue evidence="2">Leaf</tissue>
    </source>
</reference>
<sequence>MVTVAMESWVMEDDGDGGANGEIWWFGWDERGGADWCGTRATGGAAVGVGEEDGDDGERETRGDGYGGDEVVVW</sequence>